<protein>
    <submittedName>
        <fullName evidence="2">Glycosyltransferase</fullName>
        <ecNumber evidence="2">2.4.-.-</ecNumber>
    </submittedName>
</protein>
<keyword evidence="3" id="KW-1185">Reference proteome</keyword>
<dbReference type="EMBL" id="JBAPLV010000006">
    <property type="protein sequence ID" value="MEI4278281.1"/>
    <property type="molecule type" value="Genomic_DNA"/>
</dbReference>
<dbReference type="SUPFAM" id="SSF53448">
    <property type="entry name" value="Nucleotide-diphospho-sugar transferases"/>
    <property type="match status" value="1"/>
</dbReference>
<dbReference type="Gene3D" id="3.90.550.10">
    <property type="entry name" value="Spore Coat Polysaccharide Biosynthesis Protein SpsA, Chain A"/>
    <property type="match status" value="1"/>
</dbReference>
<name>A0ABU8E618_9ACTN</name>
<proteinExistence type="predicted"/>
<reference evidence="2 3" key="1">
    <citation type="submission" date="2024-03" db="EMBL/GenBank/DDBJ databases">
        <title>Draft genome sequence of Klenkia terrae.</title>
        <authorList>
            <person name="Duangmal K."/>
            <person name="Chantavorakit T."/>
        </authorList>
    </citation>
    <scope>NUCLEOTIDE SEQUENCE [LARGE SCALE GENOMIC DNA]</scope>
    <source>
        <strain evidence="2 3">JCM 17786</strain>
    </source>
</reference>
<dbReference type="Proteomes" id="UP001373496">
    <property type="component" value="Unassembled WGS sequence"/>
</dbReference>
<evidence type="ECO:0000313" key="2">
    <source>
        <dbReference type="EMBL" id="MEI4278281.1"/>
    </source>
</evidence>
<dbReference type="Pfam" id="PF00535">
    <property type="entry name" value="Glycos_transf_2"/>
    <property type="match status" value="1"/>
</dbReference>
<evidence type="ECO:0000259" key="1">
    <source>
        <dbReference type="Pfam" id="PF00535"/>
    </source>
</evidence>
<dbReference type="RefSeq" id="WP_225234199.1">
    <property type="nucleotide sequence ID" value="NZ_JBAPLV010000006.1"/>
</dbReference>
<sequence length="337" mass="38272">MQKLSEFPFHLGFMNPDTSIRTERFGSPDSDIRVSVVMPVHNQGPIIGKVLEHLQLSMTLDYELILILDDCTDRTRQEVDGWLDKALSQAILHEIVVVTTDVAVYETISDSIGFHYASSSIYLEVQADMILNDPGFDARLREALDTMPDLVAVSGRGVDTFAACTPIDRLRQKLAHVIRRAAFRRGIAYRATRLEFFLFKGVGRLGPAIELVDRTEPHTVWVGHTVMRGPLALSAPKLGDLGGLDTSRFFLGDDDHNLCRRAWVERRWRAAYMPVRFISPLDAGSTRKKRDPRRQMRHVELDRAYSEAQKSVDLLDLDIEWRKKPPRLETRSTFGNG</sequence>
<comment type="caution">
    <text evidence="2">The sequence shown here is derived from an EMBL/GenBank/DDBJ whole genome shotgun (WGS) entry which is preliminary data.</text>
</comment>
<keyword evidence="2" id="KW-0808">Transferase</keyword>
<dbReference type="InterPro" id="IPR029044">
    <property type="entry name" value="Nucleotide-diphossugar_trans"/>
</dbReference>
<dbReference type="InterPro" id="IPR001173">
    <property type="entry name" value="Glyco_trans_2-like"/>
</dbReference>
<organism evidence="2 3">
    <name type="scientific">Klenkia terrae</name>
    <dbReference type="NCBI Taxonomy" id="1052259"/>
    <lineage>
        <taxon>Bacteria</taxon>
        <taxon>Bacillati</taxon>
        <taxon>Actinomycetota</taxon>
        <taxon>Actinomycetes</taxon>
        <taxon>Geodermatophilales</taxon>
        <taxon>Geodermatophilaceae</taxon>
        <taxon>Klenkia</taxon>
    </lineage>
</organism>
<gene>
    <name evidence="2" type="ORF">UXQ13_07365</name>
</gene>
<dbReference type="GO" id="GO:0016757">
    <property type="term" value="F:glycosyltransferase activity"/>
    <property type="evidence" value="ECO:0007669"/>
    <property type="project" value="UniProtKB-KW"/>
</dbReference>
<evidence type="ECO:0000313" key="3">
    <source>
        <dbReference type="Proteomes" id="UP001373496"/>
    </source>
</evidence>
<dbReference type="CDD" id="cd00761">
    <property type="entry name" value="Glyco_tranf_GTA_type"/>
    <property type="match status" value="1"/>
</dbReference>
<keyword evidence="2" id="KW-0328">Glycosyltransferase</keyword>
<dbReference type="EC" id="2.4.-.-" evidence="2"/>
<feature type="domain" description="Glycosyltransferase 2-like" evidence="1">
    <location>
        <begin position="35"/>
        <end position="91"/>
    </location>
</feature>
<accession>A0ABU8E618</accession>